<keyword evidence="3" id="KW-0946">Virion</keyword>
<evidence type="ECO:0000256" key="2">
    <source>
        <dbReference type="ARBA" id="ARBA00022561"/>
    </source>
</evidence>
<evidence type="ECO:0000313" key="4">
    <source>
        <dbReference type="EMBL" id="QQZ02308.1"/>
    </source>
</evidence>
<sequence length="219" mass="24532">MSTVLGDSKTLIPFVTTPSDESAKTLAGAFDVHSVEETLDERYTQAEVTEVLHRLETFLVTTYKIDAKHFAHHLAAIIKRAATLTTSSKVVYKDRVGIAYKVEGVRYELNDMKVFGFIRAAFSSSSNPNPLRKLCCTFQDLLLWMANERPDMFDSRRTTKLGAPRGKSYLASDFLSGNSKYNSERDRAIIIRCAETALTAPQSVEHGELVSLRDIGRYI</sequence>
<proteinExistence type="predicted"/>
<organism evidence="4">
    <name type="scientific">Rose leaf rosette-associated virus</name>
    <dbReference type="NCBI Taxonomy" id="1543207"/>
    <lineage>
        <taxon>Viruses</taxon>
        <taxon>Riboviria</taxon>
        <taxon>Orthornavirae</taxon>
        <taxon>Kitrinoviricota</taxon>
        <taxon>Alsuviricetes</taxon>
        <taxon>Martellivirales</taxon>
        <taxon>Closteroviridae</taxon>
        <taxon>Closterovirus</taxon>
        <taxon>Closterovirus rosafolium</taxon>
    </lineage>
</organism>
<comment type="subcellular location">
    <subcellularLocation>
        <location evidence="1">Virion</location>
    </subcellularLocation>
</comment>
<evidence type="ECO:0000256" key="1">
    <source>
        <dbReference type="ARBA" id="ARBA00004328"/>
    </source>
</evidence>
<dbReference type="EMBL" id="MW056181">
    <property type="protein sequence ID" value="QQZ02308.1"/>
    <property type="molecule type" value="Genomic_RNA"/>
</dbReference>
<dbReference type="GO" id="GO:0019028">
    <property type="term" value="C:viral capsid"/>
    <property type="evidence" value="ECO:0007669"/>
    <property type="project" value="UniProtKB-KW"/>
</dbReference>
<reference evidence="4" key="1">
    <citation type="journal article" date="2021" name="Plant">
        <title>First report of Rose leaf rosette-associated virus infecting rose (Rosa spp.) in California, USA.</title>
        <authorList>
            <person name="Soltani N."/>
            <person name="Golino D.A."/>
            <person name="Al Rwahnih M."/>
        </authorList>
    </citation>
    <scope>NUCLEOTIDE SEQUENCE</scope>
    <source>
        <strain evidence="4">VP Rose 126</strain>
    </source>
</reference>
<name>A0A7U1BMP2_9CLOS</name>
<evidence type="ECO:0000256" key="3">
    <source>
        <dbReference type="ARBA" id="ARBA00022844"/>
    </source>
</evidence>
<dbReference type="InterPro" id="IPR002679">
    <property type="entry name" value="Closter_coat"/>
</dbReference>
<protein>
    <submittedName>
        <fullName evidence="4">CPm</fullName>
    </submittedName>
</protein>
<dbReference type="Pfam" id="PF01785">
    <property type="entry name" value="Closter_coat"/>
    <property type="match status" value="1"/>
</dbReference>
<keyword evidence="2" id="KW-0167">Capsid protein</keyword>
<accession>A0A7U1BMP2</accession>